<dbReference type="Proteomes" id="UP000031643">
    <property type="component" value="Chromosome"/>
</dbReference>
<evidence type="ECO:0000313" key="1">
    <source>
        <dbReference type="EMBL" id="BAQ18002.1"/>
    </source>
</evidence>
<gene>
    <name evidence="1" type="ORF">GL4_2568</name>
</gene>
<dbReference type="HOGENOM" id="CLU_2862643_0_0_5"/>
<evidence type="ECO:0000313" key="2">
    <source>
        <dbReference type="Proteomes" id="UP000031643"/>
    </source>
</evidence>
<keyword evidence="2" id="KW-1185">Reference proteome</keyword>
<accession>A0A0A8K634</accession>
<dbReference type="EMBL" id="AP014648">
    <property type="protein sequence ID" value="BAQ18002.1"/>
    <property type="molecule type" value="Genomic_DNA"/>
</dbReference>
<name>A0A0A8K634_9HYPH</name>
<dbReference type="KEGG" id="mcg:GL4_2568"/>
<organism evidence="1 2">
    <name type="scientific">Methyloceanibacter caenitepidi</name>
    <dbReference type="NCBI Taxonomy" id="1384459"/>
    <lineage>
        <taxon>Bacteria</taxon>
        <taxon>Pseudomonadati</taxon>
        <taxon>Pseudomonadota</taxon>
        <taxon>Alphaproteobacteria</taxon>
        <taxon>Hyphomicrobiales</taxon>
        <taxon>Hyphomicrobiaceae</taxon>
        <taxon>Methyloceanibacter</taxon>
    </lineage>
</organism>
<reference evidence="1 2" key="1">
    <citation type="submission" date="2014-09" db="EMBL/GenBank/DDBJ databases">
        <title>Genome sequencing of Methyloceanibacter caenitepidi Gela4.</title>
        <authorList>
            <person name="Takeuchi M."/>
            <person name="Susumu S."/>
            <person name="Kamagata Y."/>
            <person name="Oshima K."/>
            <person name="Hattori M."/>
            <person name="Iwasaki W."/>
        </authorList>
    </citation>
    <scope>NUCLEOTIDE SEQUENCE [LARGE SCALE GENOMIC DNA]</scope>
    <source>
        <strain evidence="1 2">Gela4</strain>
    </source>
</reference>
<dbReference type="AlphaFoldDB" id="A0A0A8K634"/>
<proteinExistence type="predicted"/>
<sequence length="64" mass="6828">MPRAETLLVVAQRLGVTKEYLLTGQSGVQDPATSASTEELSLEDLIRAIAAKGFEVSIRPKSPS</sequence>
<protein>
    <submittedName>
        <fullName evidence="1">Uncharacterized protein</fullName>
    </submittedName>
</protein>
<dbReference type="STRING" id="1384459.GL4_2568"/>